<dbReference type="PANTHER" id="PTHR43747:SF4">
    <property type="entry name" value="FLAVIN-DEPENDENT TRYPTOPHAN HALOGENASE"/>
    <property type="match status" value="1"/>
</dbReference>
<dbReference type="InterPro" id="IPR033856">
    <property type="entry name" value="Trp_halogen"/>
</dbReference>
<feature type="binding site" evidence="2">
    <location>
        <position position="341"/>
    </location>
    <ligand>
        <name>L-tryptophan</name>
        <dbReference type="ChEBI" id="CHEBI:57912"/>
    </ligand>
</feature>
<organism evidence="3 4">
    <name type="scientific">Aliiglaciecola lipolytica E3</name>
    <dbReference type="NCBI Taxonomy" id="1127673"/>
    <lineage>
        <taxon>Bacteria</taxon>
        <taxon>Pseudomonadati</taxon>
        <taxon>Pseudomonadota</taxon>
        <taxon>Gammaproteobacteria</taxon>
        <taxon>Alteromonadales</taxon>
        <taxon>Alteromonadaceae</taxon>
        <taxon>Aliiglaciecola</taxon>
    </lineage>
</organism>
<dbReference type="InterPro" id="IPR036188">
    <property type="entry name" value="FAD/NAD-bd_sf"/>
</dbReference>
<evidence type="ECO:0000256" key="1">
    <source>
        <dbReference type="PIRSR" id="PIRSR011396-1"/>
    </source>
</evidence>
<keyword evidence="2" id="KW-0547">Nucleotide-binding</keyword>
<evidence type="ECO:0000313" key="4">
    <source>
        <dbReference type="Proteomes" id="UP000006334"/>
    </source>
</evidence>
<feature type="binding site" evidence="2">
    <location>
        <position position="345"/>
    </location>
    <ligand>
        <name>FAD</name>
        <dbReference type="ChEBI" id="CHEBI:57692"/>
    </ligand>
</feature>
<gene>
    <name evidence="3" type="primary">prnA</name>
    <name evidence="3" type="ORF">GLIP_2685</name>
</gene>
<comment type="caution">
    <text evidence="3">The sequence shown here is derived from an EMBL/GenBank/DDBJ whole genome shotgun (WGS) entry which is preliminary data.</text>
</comment>
<evidence type="ECO:0000313" key="3">
    <source>
        <dbReference type="EMBL" id="GAC15307.1"/>
    </source>
</evidence>
<dbReference type="Pfam" id="PF04820">
    <property type="entry name" value="Trp_halogenase"/>
    <property type="match status" value="1"/>
</dbReference>
<accession>K6YAW2</accession>
<feature type="binding site" evidence="2">
    <location>
        <position position="332"/>
    </location>
    <ligand>
        <name>FAD</name>
        <dbReference type="ChEBI" id="CHEBI:57692"/>
    </ligand>
</feature>
<sequence>MNTNTTPARKRVIVAGGGTSGWLAAAALGKVLGKQLDVSIIESEAIGRIGVGEATIPPLRTFHRLLGINERQLMSEIQATFKLGIEFNNWGNEGDSYIHSFGVNGKDCWACDFQHFWLAGRKKGLNNDLIGAYCRELIAAKQGKAMGGDSSGVQYAYHLDAGLYAEFLKRLAIGNGVKHIEGIITNVNTNEINGNIDSLDMQDGSKVEGDLFIDCTGFSGRLIHGALNTSYKPYGHYLPCDSAVAIQTEKVGPPRPYTQAIAHKFGWQWRIPLQHRVGNGMVYSSRFVSDDEALSTLLANLEGKPITEPRAFKYATGRRTKVWNKNCIAIGLSAGFLEPVESTSIHLAMSSILRLLKLFPQQEIKQSYIDEFNKQSIEEMDRVRNFIILHYHATERSDSAFWRYCKNMEIPAELAHRIQLFRDTGTIPLTEKELFRTDSWSQVMLGQHIMPETYHPIVDMMETVELERFLEGLKAKVNQEVAQMPSHQNFIDHYCKAKPM</sequence>
<dbReference type="AlphaFoldDB" id="K6YAW2"/>
<keyword evidence="4" id="KW-1185">Reference proteome</keyword>
<dbReference type="InterPro" id="IPR050816">
    <property type="entry name" value="Flavin-dep_Halogenase_NPB"/>
</dbReference>
<protein>
    <submittedName>
        <fullName evidence="3">FADH2 O2-dependent halogenase I</fullName>
        <ecNumber evidence="3">1.14.19.9</ecNumber>
    </submittedName>
</protein>
<dbReference type="PANTHER" id="PTHR43747">
    <property type="entry name" value="FAD-BINDING PROTEIN"/>
    <property type="match status" value="1"/>
</dbReference>
<keyword evidence="2" id="KW-0285">Flavoprotein</keyword>
<dbReference type="Proteomes" id="UP000006334">
    <property type="component" value="Unassembled WGS sequence"/>
</dbReference>
<dbReference type="InterPro" id="IPR006905">
    <property type="entry name" value="Flavin_halogenase"/>
</dbReference>
<feature type="binding site" evidence="2">
    <location>
        <position position="82"/>
    </location>
    <ligand>
        <name>7-chloro-L-tryptophan</name>
        <dbReference type="ChEBI" id="CHEBI:58713"/>
    </ligand>
</feature>
<dbReference type="STRING" id="1127673.GLIP_2685"/>
<keyword evidence="3" id="KW-0560">Oxidoreductase</keyword>
<reference evidence="3 4" key="1">
    <citation type="journal article" date="2017" name="Antonie Van Leeuwenhoek">
        <title>Rhizobium rhizosphaerae sp. nov., a novel species isolated from rice rhizosphere.</title>
        <authorList>
            <person name="Zhao J.J."/>
            <person name="Zhang J."/>
            <person name="Zhang R.J."/>
            <person name="Zhang C.W."/>
            <person name="Yin H.Q."/>
            <person name="Zhang X.X."/>
        </authorList>
    </citation>
    <scope>NUCLEOTIDE SEQUENCE [LARGE SCALE GENOMIC DNA]</scope>
    <source>
        <strain evidence="3 4">E3</strain>
    </source>
</reference>
<dbReference type="eggNOG" id="COG0665">
    <property type="taxonomic scope" value="Bacteria"/>
</dbReference>
<dbReference type="EMBL" id="BAEN01000051">
    <property type="protein sequence ID" value="GAC15307.1"/>
    <property type="molecule type" value="Genomic_DNA"/>
</dbReference>
<name>K6YAW2_9ALTE</name>
<feature type="active site" evidence="1">
    <location>
        <position position="82"/>
    </location>
</feature>
<dbReference type="GO" id="GO:0000166">
    <property type="term" value="F:nucleotide binding"/>
    <property type="evidence" value="ECO:0007669"/>
    <property type="project" value="UniProtKB-KW"/>
</dbReference>
<dbReference type="EC" id="1.14.19.9" evidence="3"/>
<dbReference type="GO" id="GO:0004497">
    <property type="term" value="F:monooxygenase activity"/>
    <property type="evidence" value="ECO:0007669"/>
    <property type="project" value="InterPro"/>
</dbReference>
<dbReference type="OrthoDB" id="7178350at2"/>
<proteinExistence type="predicted"/>
<dbReference type="PIRSF" id="PIRSF011396">
    <property type="entry name" value="Trp_halogenase"/>
    <property type="match status" value="1"/>
</dbReference>
<dbReference type="Gene3D" id="3.50.50.60">
    <property type="entry name" value="FAD/NAD(P)-binding domain"/>
    <property type="match status" value="1"/>
</dbReference>
<evidence type="ECO:0000256" key="2">
    <source>
        <dbReference type="PIRSR" id="PIRSR011396-2"/>
    </source>
</evidence>
<dbReference type="RefSeq" id="WP_008845112.1">
    <property type="nucleotide sequence ID" value="NZ_BAEN01000051.1"/>
</dbReference>
<dbReference type="SUPFAM" id="SSF51905">
    <property type="entry name" value="FAD/NAD(P)-binding domain"/>
    <property type="match status" value="1"/>
</dbReference>
<keyword evidence="2" id="KW-0274">FAD</keyword>